<accession>A0A2W5FDL6</accession>
<sequence>MKIAVKNLQNKDAGSIELNDEVFAVEIRQDILHRMVRYQLNKRQAGTHKTKDISEVSGTGKKPFKQKGTGSARRGTNRAPHHRGGARMFGPVVRSHATEMPKRERALALKIALSSKVASGKLIILDSVTTAKPNTKEMVGALKTMGVTSAVFVTGPELDVNFALSARNIPLIDVLSSDGANVYDILRRDTLVLTKDAVDALTTRLTADKAAAKAAA</sequence>
<evidence type="ECO:0000313" key="8">
    <source>
        <dbReference type="Proteomes" id="UP000249739"/>
    </source>
</evidence>
<dbReference type="PANTHER" id="PTHR10746">
    <property type="entry name" value="50S RIBOSOMAL PROTEIN L4"/>
    <property type="match status" value="1"/>
</dbReference>
<reference evidence="7 8" key="1">
    <citation type="submission" date="2017-08" db="EMBL/GenBank/DDBJ databases">
        <title>Infants hospitalized years apart are colonized by the same room-sourced microbial strains.</title>
        <authorList>
            <person name="Brooks B."/>
            <person name="Olm M.R."/>
            <person name="Firek B.A."/>
            <person name="Baker R."/>
            <person name="Thomas B.C."/>
            <person name="Morowitz M.J."/>
            <person name="Banfield J.F."/>
        </authorList>
    </citation>
    <scope>NUCLEOTIDE SEQUENCE [LARGE SCALE GENOMIC DNA]</scope>
    <source>
        <strain evidence="7">S2_006_000_R2_64</strain>
    </source>
</reference>
<evidence type="ECO:0000256" key="3">
    <source>
        <dbReference type="ARBA" id="ARBA00023274"/>
    </source>
</evidence>
<comment type="function">
    <text evidence="5">One of the primary rRNA binding proteins, this protein initially binds near the 5'-end of the 23S rRNA. It is important during the early stages of 50S assembly. It makes multiple contacts with different domains of the 23S rRNA in the assembled 50S subunit and ribosome.</text>
</comment>
<feature type="region of interest" description="Disordered" evidence="6">
    <location>
        <begin position="42"/>
        <end position="88"/>
    </location>
</feature>
<evidence type="ECO:0000313" key="7">
    <source>
        <dbReference type="EMBL" id="PZP54131.1"/>
    </source>
</evidence>
<dbReference type="GO" id="GO:0003735">
    <property type="term" value="F:structural constituent of ribosome"/>
    <property type="evidence" value="ECO:0007669"/>
    <property type="project" value="InterPro"/>
</dbReference>
<dbReference type="NCBIfam" id="TIGR03953">
    <property type="entry name" value="rplD_bact"/>
    <property type="match status" value="1"/>
</dbReference>
<keyword evidence="3 5" id="KW-0687">Ribonucleoprotein</keyword>
<keyword evidence="5" id="KW-0699">rRNA-binding</keyword>
<dbReference type="GO" id="GO:0019843">
    <property type="term" value="F:rRNA binding"/>
    <property type="evidence" value="ECO:0007669"/>
    <property type="project" value="UniProtKB-UniRule"/>
</dbReference>
<dbReference type="InterPro" id="IPR002136">
    <property type="entry name" value="Ribosomal_uL4"/>
</dbReference>
<feature type="compositionally biased region" description="Basic residues" evidence="6">
    <location>
        <begin position="75"/>
        <end position="85"/>
    </location>
</feature>
<keyword evidence="5" id="KW-0694">RNA-binding</keyword>
<comment type="function">
    <text evidence="5">Forms part of the polypeptide exit tunnel.</text>
</comment>
<dbReference type="Gene3D" id="3.40.1370.10">
    <property type="match status" value="1"/>
</dbReference>
<dbReference type="GO" id="GO:1990904">
    <property type="term" value="C:ribonucleoprotein complex"/>
    <property type="evidence" value="ECO:0007669"/>
    <property type="project" value="UniProtKB-KW"/>
</dbReference>
<keyword evidence="2 5" id="KW-0689">Ribosomal protein</keyword>
<protein>
    <recommendedName>
        <fullName evidence="4 5">Large ribosomal subunit protein uL4</fullName>
    </recommendedName>
</protein>
<dbReference type="Proteomes" id="UP000249739">
    <property type="component" value="Unassembled WGS sequence"/>
</dbReference>
<evidence type="ECO:0000256" key="2">
    <source>
        <dbReference type="ARBA" id="ARBA00022980"/>
    </source>
</evidence>
<gene>
    <name evidence="5" type="primary">rplD</name>
    <name evidence="7" type="ORF">DI586_10305</name>
</gene>
<dbReference type="HAMAP" id="MF_01328_B">
    <property type="entry name" value="Ribosomal_uL4_B"/>
    <property type="match status" value="1"/>
</dbReference>
<evidence type="ECO:0000256" key="5">
    <source>
        <dbReference type="HAMAP-Rule" id="MF_01328"/>
    </source>
</evidence>
<dbReference type="AlphaFoldDB" id="A0A2W5FDL6"/>
<comment type="similarity">
    <text evidence="1 5">Belongs to the universal ribosomal protein uL4 family.</text>
</comment>
<organism evidence="7 8">
    <name type="scientific">Micavibrio aeruginosavorus</name>
    <dbReference type="NCBI Taxonomy" id="349221"/>
    <lineage>
        <taxon>Bacteria</taxon>
        <taxon>Pseudomonadati</taxon>
        <taxon>Bdellovibrionota</taxon>
        <taxon>Bdellovibrionia</taxon>
        <taxon>Bdellovibrionales</taxon>
        <taxon>Pseudobdellovibrionaceae</taxon>
        <taxon>Micavibrio</taxon>
    </lineage>
</organism>
<dbReference type="InterPro" id="IPR023574">
    <property type="entry name" value="Ribosomal_uL4_dom_sf"/>
</dbReference>
<evidence type="ECO:0000256" key="1">
    <source>
        <dbReference type="ARBA" id="ARBA00010528"/>
    </source>
</evidence>
<comment type="caution">
    <text evidence="7">The sequence shown here is derived from an EMBL/GenBank/DDBJ whole genome shotgun (WGS) entry which is preliminary data.</text>
</comment>
<dbReference type="Pfam" id="PF00573">
    <property type="entry name" value="Ribosomal_L4"/>
    <property type="match status" value="1"/>
</dbReference>
<comment type="subunit">
    <text evidence="5">Part of the 50S ribosomal subunit.</text>
</comment>
<dbReference type="GO" id="GO:0006412">
    <property type="term" value="P:translation"/>
    <property type="evidence" value="ECO:0007669"/>
    <property type="project" value="UniProtKB-UniRule"/>
</dbReference>
<dbReference type="InterPro" id="IPR013005">
    <property type="entry name" value="Ribosomal_uL4-like"/>
</dbReference>
<evidence type="ECO:0000256" key="6">
    <source>
        <dbReference type="SAM" id="MobiDB-lite"/>
    </source>
</evidence>
<proteinExistence type="inferred from homology"/>
<dbReference type="EMBL" id="QFOT01000152">
    <property type="protein sequence ID" value="PZP54131.1"/>
    <property type="molecule type" value="Genomic_DNA"/>
</dbReference>
<name>A0A2W5FDL6_9BACT</name>
<dbReference type="GO" id="GO:0005840">
    <property type="term" value="C:ribosome"/>
    <property type="evidence" value="ECO:0007669"/>
    <property type="project" value="UniProtKB-KW"/>
</dbReference>
<evidence type="ECO:0000256" key="4">
    <source>
        <dbReference type="ARBA" id="ARBA00035244"/>
    </source>
</evidence>
<dbReference type="PANTHER" id="PTHR10746:SF6">
    <property type="entry name" value="LARGE RIBOSOMAL SUBUNIT PROTEIN UL4M"/>
    <property type="match status" value="1"/>
</dbReference>
<dbReference type="SUPFAM" id="SSF52166">
    <property type="entry name" value="Ribosomal protein L4"/>
    <property type="match status" value="1"/>
</dbReference>